<comment type="caution">
    <text evidence="1">The sequence shown here is derived from an EMBL/GenBank/DDBJ whole genome shotgun (WGS) entry which is preliminary data.</text>
</comment>
<protein>
    <submittedName>
        <fullName evidence="1">Uncharacterized protein</fullName>
    </submittedName>
</protein>
<organism evidence="1 2">
    <name type="scientific">Pristionchus entomophagus</name>
    <dbReference type="NCBI Taxonomy" id="358040"/>
    <lineage>
        <taxon>Eukaryota</taxon>
        <taxon>Metazoa</taxon>
        <taxon>Ecdysozoa</taxon>
        <taxon>Nematoda</taxon>
        <taxon>Chromadorea</taxon>
        <taxon>Rhabditida</taxon>
        <taxon>Rhabditina</taxon>
        <taxon>Diplogasteromorpha</taxon>
        <taxon>Diplogasteroidea</taxon>
        <taxon>Neodiplogasteridae</taxon>
        <taxon>Pristionchus</taxon>
    </lineage>
</organism>
<keyword evidence="2" id="KW-1185">Reference proteome</keyword>
<feature type="non-terminal residue" evidence="1">
    <location>
        <position position="1"/>
    </location>
</feature>
<sequence length="91" mass="9691">NNESDIYLFREYLQYLRASAARLDGVPVSLSARDIGSERTSIVQSRHLFARSLVGALRLTPVDVSLDASSGAVVVISTSLPGGIKSISGLE</sequence>
<name>A0AAV5SQD6_9BILA</name>
<gene>
    <name evidence="1" type="ORF">PENTCL1PPCAC_6513</name>
</gene>
<dbReference type="AlphaFoldDB" id="A0AAV5SQD6"/>
<reference evidence="1" key="1">
    <citation type="submission" date="2023-10" db="EMBL/GenBank/DDBJ databases">
        <title>Genome assembly of Pristionchus species.</title>
        <authorList>
            <person name="Yoshida K."/>
            <person name="Sommer R.J."/>
        </authorList>
    </citation>
    <scope>NUCLEOTIDE SEQUENCE</scope>
    <source>
        <strain evidence="1">RS0144</strain>
    </source>
</reference>
<accession>A0AAV5SQD6</accession>
<evidence type="ECO:0000313" key="1">
    <source>
        <dbReference type="EMBL" id="GMS84338.1"/>
    </source>
</evidence>
<dbReference type="Proteomes" id="UP001432027">
    <property type="component" value="Unassembled WGS sequence"/>
</dbReference>
<dbReference type="EMBL" id="BTSX01000002">
    <property type="protein sequence ID" value="GMS84338.1"/>
    <property type="molecule type" value="Genomic_DNA"/>
</dbReference>
<evidence type="ECO:0000313" key="2">
    <source>
        <dbReference type="Proteomes" id="UP001432027"/>
    </source>
</evidence>
<proteinExistence type="predicted"/>